<dbReference type="InterPro" id="IPR012336">
    <property type="entry name" value="Thioredoxin-like_fold"/>
</dbReference>
<evidence type="ECO:0000256" key="3">
    <source>
        <dbReference type="ARBA" id="ARBA00023002"/>
    </source>
</evidence>
<keyword evidence="6" id="KW-1133">Transmembrane helix</keyword>
<dbReference type="Proteomes" id="UP000076512">
    <property type="component" value="Unassembled WGS sequence"/>
</dbReference>
<evidence type="ECO:0000256" key="2">
    <source>
        <dbReference type="ARBA" id="ARBA00022729"/>
    </source>
</evidence>
<keyword evidence="2" id="KW-0732">Signal</keyword>
<evidence type="ECO:0000256" key="6">
    <source>
        <dbReference type="SAM" id="Phobius"/>
    </source>
</evidence>
<keyword evidence="5" id="KW-0676">Redox-active center</keyword>
<reference evidence="8 9" key="1">
    <citation type="submission" date="2016-04" db="EMBL/GenBank/DDBJ databases">
        <authorList>
            <person name="Evans L.H."/>
            <person name="Alamgir A."/>
            <person name="Owens N."/>
            <person name="Weber N.D."/>
            <person name="Virtaneva K."/>
            <person name="Barbian K."/>
            <person name="Babar A."/>
            <person name="Rosenke K."/>
        </authorList>
    </citation>
    <scope>NUCLEOTIDE SEQUENCE [LARGE SCALE GENOMIC DNA]</scope>
    <source>
        <strain evidence="8 9">IFM 0406</strain>
    </source>
</reference>
<protein>
    <submittedName>
        <fullName evidence="8">Disulfide bond formation protein DsbA</fullName>
    </submittedName>
</protein>
<dbReference type="RefSeq" id="WP_067593874.1">
    <property type="nucleotide sequence ID" value="NZ_JABMCZ010000003.1"/>
</dbReference>
<feature type="domain" description="Thioredoxin-like fold" evidence="7">
    <location>
        <begin position="73"/>
        <end position="248"/>
    </location>
</feature>
<evidence type="ECO:0000313" key="9">
    <source>
        <dbReference type="Proteomes" id="UP000076512"/>
    </source>
</evidence>
<dbReference type="Gene3D" id="3.40.30.10">
    <property type="entry name" value="Glutaredoxin"/>
    <property type="match status" value="1"/>
</dbReference>
<keyword evidence="6" id="KW-0812">Transmembrane</keyword>
<keyword evidence="9" id="KW-1185">Reference proteome</keyword>
<dbReference type="InterPro" id="IPR036249">
    <property type="entry name" value="Thioredoxin-like_sf"/>
</dbReference>
<dbReference type="PANTHER" id="PTHR13887">
    <property type="entry name" value="GLUTATHIONE S-TRANSFERASE KAPPA"/>
    <property type="match status" value="1"/>
</dbReference>
<dbReference type="STRING" id="455432.AWN90_39230"/>
<comment type="caution">
    <text evidence="8">The sequence shown here is derived from an EMBL/GenBank/DDBJ whole genome shotgun (WGS) entry which is preliminary data.</text>
</comment>
<dbReference type="EMBL" id="LWGR01000013">
    <property type="protein sequence ID" value="KZM70612.1"/>
    <property type="molecule type" value="Genomic_DNA"/>
</dbReference>
<evidence type="ECO:0000256" key="4">
    <source>
        <dbReference type="ARBA" id="ARBA00023157"/>
    </source>
</evidence>
<organism evidence="8 9">
    <name type="scientific">Nocardia terpenica</name>
    <dbReference type="NCBI Taxonomy" id="455432"/>
    <lineage>
        <taxon>Bacteria</taxon>
        <taxon>Bacillati</taxon>
        <taxon>Actinomycetota</taxon>
        <taxon>Actinomycetes</taxon>
        <taxon>Mycobacteriales</taxon>
        <taxon>Nocardiaceae</taxon>
        <taxon>Nocardia</taxon>
    </lineage>
</organism>
<dbReference type="AlphaFoldDB" id="A0A164JPW9"/>
<dbReference type="Pfam" id="PF13462">
    <property type="entry name" value="Thioredoxin_4"/>
    <property type="match status" value="1"/>
</dbReference>
<dbReference type="PANTHER" id="PTHR13887:SF14">
    <property type="entry name" value="DISULFIDE BOND FORMATION PROTEIN D"/>
    <property type="match status" value="1"/>
</dbReference>
<accession>A0A164JPW9</accession>
<evidence type="ECO:0000259" key="7">
    <source>
        <dbReference type="Pfam" id="PF13462"/>
    </source>
</evidence>
<gene>
    <name evidence="8" type="ORF">AWN90_39230</name>
</gene>
<keyword evidence="6" id="KW-0472">Membrane</keyword>
<dbReference type="OrthoDB" id="117402at2"/>
<sequence>MNPEVNKKANPVAAAQRADRNRKVGLQVAVAAVLVALIAGIGISVAMKKSSAEDVGPVPSLAGQQAATITDTGAIRIGKPDAKVTVRVVSDMQCPACRMFETANSRVLQDEVDKGTAAVEYNIVAFLDVMSSGTRYSSRAANAAYAVAESDASKFQAWLAAMYTAQPKEGGFGLTDEQIIQIAKDAGYTDPAVAQAITDNKYDRYVQKITKDVSESGVNATPSVWVDGQQVRTQQAMFAPDGLRAVIDAAAAGH</sequence>
<dbReference type="SUPFAM" id="SSF52833">
    <property type="entry name" value="Thioredoxin-like"/>
    <property type="match status" value="1"/>
</dbReference>
<keyword evidence="4" id="KW-1015">Disulfide bond</keyword>
<evidence type="ECO:0000313" key="8">
    <source>
        <dbReference type="EMBL" id="KZM70612.1"/>
    </source>
</evidence>
<feature type="transmembrane region" description="Helical" evidence="6">
    <location>
        <begin position="24"/>
        <end position="47"/>
    </location>
</feature>
<proteinExistence type="inferred from homology"/>
<keyword evidence="3" id="KW-0560">Oxidoreductase</keyword>
<dbReference type="GO" id="GO:0016491">
    <property type="term" value="F:oxidoreductase activity"/>
    <property type="evidence" value="ECO:0007669"/>
    <property type="project" value="UniProtKB-KW"/>
</dbReference>
<name>A0A164JPW9_9NOCA</name>
<evidence type="ECO:0000256" key="5">
    <source>
        <dbReference type="ARBA" id="ARBA00023284"/>
    </source>
</evidence>
<evidence type="ECO:0000256" key="1">
    <source>
        <dbReference type="ARBA" id="ARBA00005791"/>
    </source>
</evidence>
<comment type="similarity">
    <text evidence="1">Belongs to the thioredoxin family. DsbA subfamily.</text>
</comment>